<accession>A0A8J2W6V3</accession>
<feature type="transmembrane region" description="Helical" evidence="10">
    <location>
        <begin position="244"/>
        <end position="267"/>
    </location>
</feature>
<dbReference type="EMBL" id="CAKASE010000065">
    <property type="protein sequence ID" value="CAG9570316.1"/>
    <property type="molecule type" value="Genomic_DNA"/>
</dbReference>
<dbReference type="GO" id="GO:0005886">
    <property type="term" value="C:plasma membrane"/>
    <property type="evidence" value="ECO:0007669"/>
    <property type="project" value="TreeGrafter"/>
</dbReference>
<evidence type="ECO:0000256" key="3">
    <source>
        <dbReference type="ARBA" id="ARBA00022692"/>
    </source>
</evidence>
<feature type="compositionally biased region" description="Polar residues" evidence="9">
    <location>
        <begin position="1119"/>
        <end position="1132"/>
    </location>
</feature>
<feature type="transmembrane region" description="Helical" evidence="10">
    <location>
        <begin position="681"/>
        <end position="701"/>
    </location>
</feature>
<evidence type="ECO:0000256" key="6">
    <source>
        <dbReference type="ARBA" id="ARBA00023065"/>
    </source>
</evidence>
<feature type="transmembrane region" description="Helical" evidence="10">
    <location>
        <begin position="279"/>
        <end position="305"/>
    </location>
</feature>
<evidence type="ECO:0000256" key="4">
    <source>
        <dbReference type="ARBA" id="ARBA00022737"/>
    </source>
</evidence>
<evidence type="ECO:0000256" key="7">
    <source>
        <dbReference type="ARBA" id="ARBA00023136"/>
    </source>
</evidence>
<evidence type="ECO:0000313" key="11">
    <source>
        <dbReference type="EMBL" id="CAG9570316.1"/>
    </source>
</evidence>
<dbReference type="InterPro" id="IPR001807">
    <property type="entry name" value="ClC"/>
</dbReference>
<comment type="subcellular location">
    <subcellularLocation>
        <location evidence="1">Membrane</location>
        <topology evidence="1">Multi-pass membrane protein</topology>
    </subcellularLocation>
</comment>
<comment type="caution">
    <text evidence="11">The sequence shown here is derived from an EMBL/GenBank/DDBJ whole genome shotgun (WGS) entry which is preliminary data.</text>
</comment>
<dbReference type="SUPFAM" id="SSF54631">
    <property type="entry name" value="CBS-domain pair"/>
    <property type="match status" value="1"/>
</dbReference>
<feature type="transmembrane region" description="Helical" evidence="10">
    <location>
        <begin position="184"/>
        <end position="204"/>
    </location>
</feature>
<keyword evidence="7 10" id="KW-0472">Membrane</keyword>
<feature type="transmembrane region" description="Helical" evidence="10">
    <location>
        <begin position="368"/>
        <end position="387"/>
    </location>
</feature>
<keyword evidence="2" id="KW-0813">Transport</keyword>
<evidence type="ECO:0000256" key="8">
    <source>
        <dbReference type="ARBA" id="ARBA00023214"/>
    </source>
</evidence>
<sequence>MKFKKQTLVSGDTSEEEIGHSYLGTLMYGRYQRDLSEAAREEARRLRRLRKKRRKDDKLRQKELEASGKHRPRGRFFKVLGYVWRNTFARLGEDWVFLALLGIIMAVLNFAMDKGIAVCNNARMWMYKDLATSTFSQYIAWVSLPVCLILFAAGFVHIVAAQSIGSGIPEMKTILRGVHLKEYLTFRAMVSKVIGLTATLGSGLPLGKEGPSVHIASMVATLLSKLVTTFQGIYSNESRTSEMLAAACAVGVASCFAAPVGGVLFSIEVTTTYFAVRNYWRGFFAACCSAIMFRLLSVWSGALPTVKPLFPTSLPQDFPFDPQEFAVFVLLGIVCGLMAALWVFLHRQYVLFMRNTKVLSNFLQKNRFIYPGVMTLVVMSVLFPPGIGKYMAADLGNQEQVLSLFSNFTWSDALTAEQAALVDHWRTEDVGHFAVLVIYFFSIVIRWGKSTEKTCYICGKAVGTAKHLLVGCKVLLDSGQYSRRHDRVLEVIREAVSLSVARAQKEITTNERSVGFVREGTRATKSNVKPYSILKAASDWTIMMDTYEKQYKIPEDICASASRPDIFLFSRILKRVVMIELTVPWETNIPKDHTIKVNKYYELTNELTRNRFVVDLYAVEVGARGITAKSLYNLLKDLGLSRTHINAFLERISKAALVGSFQIWLGRERSLDSGGERITRFFLSMVSCTLPVPAGIFVPAFKMGAALGRFTGEVMHYFCPLGVAYGGHIQKILPGGYATVGAAAFTGAVTHTVSTIVICIEMTGQVTHLLPIMAAVLSANATAALLQPSCFDSIILIKKLPYLPDLLSSASRMYDICVEDFMVRDVKYIWNRMTFQQLKDLLKENKSIKSFPLVSSPSSPVLLGSIHRWELVRLIEQRAGRARRLQVAALWRREAEARRRPSRFEVTAASLTDTSKAGLVPPPGQLFRPKSILKKTNSFTLTRGLSSPSTPTTPQPNVYTTVTGAETRIRAAFEAIFKRSTLLPDVEGGLGDHGLPRSPSINKKVQLPRERVCDMSPEDQRAWEMMEMSREIDFDRMLTIARHRDMTAEESDHEDEDDSLYVCHIDPAPFQLVERTSLLKVHSLFSTLGVSRAYVTAIGRLIGVVALKELRKAIEDVNSGTLTPSSHQSPVTSLPVPRPPTVLVQPPREPAPPSDKDTDKLTVVIIY</sequence>
<evidence type="ECO:0000256" key="5">
    <source>
        <dbReference type="ARBA" id="ARBA00022989"/>
    </source>
</evidence>
<dbReference type="PANTHER" id="PTHR45720">
    <property type="entry name" value="CHLORIDE CHANNEL PROTEIN 2"/>
    <property type="match status" value="1"/>
</dbReference>
<dbReference type="SUPFAM" id="SSF81340">
    <property type="entry name" value="Clc chloride channel"/>
    <property type="match status" value="1"/>
</dbReference>
<feature type="transmembrane region" description="Helical" evidence="10">
    <location>
        <begin position="325"/>
        <end position="347"/>
    </location>
</feature>
<dbReference type="InterPro" id="IPR014743">
    <property type="entry name" value="Cl-channel_core"/>
</dbReference>
<dbReference type="Proteomes" id="UP000789524">
    <property type="component" value="Unassembled WGS sequence"/>
</dbReference>
<feature type="transmembrane region" description="Helical" evidence="10">
    <location>
        <begin position="430"/>
        <end position="447"/>
    </location>
</feature>
<evidence type="ECO:0000256" key="2">
    <source>
        <dbReference type="ARBA" id="ARBA00022448"/>
    </source>
</evidence>
<evidence type="ECO:0000313" key="12">
    <source>
        <dbReference type="Proteomes" id="UP000789524"/>
    </source>
</evidence>
<dbReference type="GO" id="GO:0005247">
    <property type="term" value="F:voltage-gated chloride channel activity"/>
    <property type="evidence" value="ECO:0007669"/>
    <property type="project" value="TreeGrafter"/>
</dbReference>
<keyword evidence="3 10" id="KW-0812">Transmembrane</keyword>
<dbReference type="PANTHER" id="PTHR45720:SF10">
    <property type="entry name" value="CHLORIDE CHANNEL PROTEIN 2"/>
    <property type="match status" value="1"/>
</dbReference>
<dbReference type="InterPro" id="IPR046342">
    <property type="entry name" value="CBS_dom_sf"/>
</dbReference>
<name>A0A8J2W6V3_9NEOP</name>
<gene>
    <name evidence="11" type="ORF">DCHRY22_LOCUS9179</name>
</gene>
<dbReference type="Gene3D" id="1.10.3080.10">
    <property type="entry name" value="Clc chloride channel"/>
    <property type="match status" value="2"/>
</dbReference>
<reference evidence="11" key="1">
    <citation type="submission" date="2021-09" db="EMBL/GenBank/DDBJ databases">
        <authorList>
            <person name="Martin H S."/>
        </authorList>
    </citation>
    <scope>NUCLEOTIDE SEQUENCE</scope>
</reference>
<keyword evidence="12" id="KW-1185">Reference proteome</keyword>
<dbReference type="Gene3D" id="3.10.580.10">
    <property type="entry name" value="CBS-domain"/>
    <property type="match status" value="2"/>
</dbReference>
<evidence type="ECO:0000256" key="9">
    <source>
        <dbReference type="SAM" id="MobiDB-lite"/>
    </source>
</evidence>
<organism evidence="11 12">
    <name type="scientific">Danaus chrysippus</name>
    <name type="common">African queen</name>
    <dbReference type="NCBI Taxonomy" id="151541"/>
    <lineage>
        <taxon>Eukaryota</taxon>
        <taxon>Metazoa</taxon>
        <taxon>Ecdysozoa</taxon>
        <taxon>Arthropoda</taxon>
        <taxon>Hexapoda</taxon>
        <taxon>Insecta</taxon>
        <taxon>Pterygota</taxon>
        <taxon>Neoptera</taxon>
        <taxon>Endopterygota</taxon>
        <taxon>Lepidoptera</taxon>
        <taxon>Glossata</taxon>
        <taxon>Ditrysia</taxon>
        <taxon>Papilionoidea</taxon>
        <taxon>Nymphalidae</taxon>
        <taxon>Danainae</taxon>
        <taxon>Danaini</taxon>
        <taxon>Danaina</taxon>
        <taxon>Danaus</taxon>
        <taxon>Anosia</taxon>
    </lineage>
</organism>
<dbReference type="PRINTS" id="PR00762">
    <property type="entry name" value="CLCHANNEL"/>
</dbReference>
<dbReference type="Pfam" id="PF00654">
    <property type="entry name" value="Voltage_CLC"/>
    <property type="match status" value="2"/>
</dbReference>
<keyword evidence="8" id="KW-0868">Chloride</keyword>
<feature type="region of interest" description="Disordered" evidence="9">
    <location>
        <begin position="1119"/>
        <end position="1158"/>
    </location>
</feature>
<keyword evidence="4" id="KW-0677">Repeat</keyword>
<keyword evidence="5 10" id="KW-1133">Transmembrane helix</keyword>
<dbReference type="AlphaFoldDB" id="A0A8J2W6V3"/>
<feature type="transmembrane region" description="Helical" evidence="10">
    <location>
        <begin position="138"/>
        <end position="164"/>
    </location>
</feature>
<protein>
    <submittedName>
        <fullName evidence="11">(African queen) hypothetical protein</fullName>
    </submittedName>
</protein>
<dbReference type="OrthoDB" id="4564at2759"/>
<feature type="transmembrane region" description="Helical" evidence="10">
    <location>
        <begin position="95"/>
        <end position="118"/>
    </location>
</feature>
<keyword evidence="6" id="KW-0406">Ion transport</keyword>
<evidence type="ECO:0000256" key="1">
    <source>
        <dbReference type="ARBA" id="ARBA00004141"/>
    </source>
</evidence>
<evidence type="ECO:0000256" key="10">
    <source>
        <dbReference type="SAM" id="Phobius"/>
    </source>
</evidence>
<dbReference type="InterPro" id="IPR050970">
    <property type="entry name" value="Cl_channel_volt-gated"/>
</dbReference>
<proteinExistence type="predicted"/>